<sequence length="144" mass="17048">MADQAWNILTEYYNPSMIYYFLHTNNPLLCSPEERKEQLWKESLQPDSPPDLKENPATGFYLPYTTWRSINRLRTGVSRCRENLVRWGYAEEEEDNKCDCGEIQTHNHLLYCGQLELEEPCTQEDVMQANPKAIHVANFWKFKI</sequence>
<dbReference type="EMBL" id="HBUF01089073">
    <property type="protein sequence ID" value="CAG6635169.1"/>
    <property type="molecule type" value="Transcribed_RNA"/>
</dbReference>
<evidence type="ECO:0000313" key="1">
    <source>
        <dbReference type="EMBL" id="CAG6635183.1"/>
    </source>
</evidence>
<dbReference type="EMBL" id="HBUF01089070">
    <property type="protein sequence ID" value="CAG6635155.1"/>
    <property type="molecule type" value="Transcribed_RNA"/>
</dbReference>
<dbReference type="EMBL" id="HBUF01089074">
    <property type="protein sequence ID" value="CAG6635174.1"/>
    <property type="molecule type" value="Transcribed_RNA"/>
</dbReference>
<dbReference type="EMBL" id="HBUF01340818">
    <property type="protein sequence ID" value="CAG6703119.1"/>
    <property type="molecule type" value="Transcribed_RNA"/>
</dbReference>
<dbReference type="EMBL" id="HBUF01089075">
    <property type="protein sequence ID" value="CAG6635179.1"/>
    <property type="molecule type" value="Transcribed_RNA"/>
</dbReference>
<dbReference type="EMBL" id="HBUF01089072">
    <property type="protein sequence ID" value="CAG6635165.1"/>
    <property type="molecule type" value="Transcribed_RNA"/>
</dbReference>
<dbReference type="EMBL" id="HBUF01340816">
    <property type="protein sequence ID" value="CAG6703103.1"/>
    <property type="molecule type" value="Transcribed_RNA"/>
</dbReference>
<protein>
    <submittedName>
        <fullName evidence="1">Uncharacterized protein</fullName>
    </submittedName>
</protein>
<dbReference type="EMBL" id="HBUF01340814">
    <property type="protein sequence ID" value="CAG6703088.1"/>
    <property type="molecule type" value="Transcribed_RNA"/>
</dbReference>
<dbReference type="EMBL" id="HBUF01340817">
    <property type="protein sequence ID" value="CAG6703110.1"/>
    <property type="molecule type" value="Transcribed_RNA"/>
</dbReference>
<organism evidence="1">
    <name type="scientific">Cacopsylla melanoneura</name>
    <dbReference type="NCBI Taxonomy" id="428564"/>
    <lineage>
        <taxon>Eukaryota</taxon>
        <taxon>Metazoa</taxon>
        <taxon>Ecdysozoa</taxon>
        <taxon>Arthropoda</taxon>
        <taxon>Hexapoda</taxon>
        <taxon>Insecta</taxon>
        <taxon>Pterygota</taxon>
        <taxon>Neoptera</taxon>
        <taxon>Paraneoptera</taxon>
        <taxon>Hemiptera</taxon>
        <taxon>Sternorrhyncha</taxon>
        <taxon>Psylloidea</taxon>
        <taxon>Psyllidae</taxon>
        <taxon>Psyllinae</taxon>
        <taxon>Cacopsylla</taxon>
    </lineage>
</organism>
<dbReference type="EMBL" id="HBUF01340812">
    <property type="protein sequence ID" value="CAG6703074.1"/>
    <property type="molecule type" value="Transcribed_RNA"/>
</dbReference>
<proteinExistence type="predicted"/>
<name>A0A8D8QNC3_9HEMI</name>
<dbReference type="AlphaFoldDB" id="A0A8D8QNC3"/>
<dbReference type="EMBL" id="HBUF01340815">
    <property type="protein sequence ID" value="CAG6703096.1"/>
    <property type="molecule type" value="Transcribed_RNA"/>
</dbReference>
<dbReference type="EMBL" id="HBUF01089071">
    <property type="protein sequence ID" value="CAG6635160.1"/>
    <property type="molecule type" value="Transcribed_RNA"/>
</dbReference>
<dbReference type="EMBL" id="HBUF01089076">
    <property type="protein sequence ID" value="CAG6635183.1"/>
    <property type="molecule type" value="Transcribed_RNA"/>
</dbReference>
<accession>A0A8D8QNC3</accession>
<reference evidence="1" key="1">
    <citation type="submission" date="2021-05" db="EMBL/GenBank/DDBJ databases">
        <authorList>
            <person name="Alioto T."/>
            <person name="Alioto T."/>
            <person name="Gomez Garrido J."/>
        </authorList>
    </citation>
    <scope>NUCLEOTIDE SEQUENCE</scope>
</reference>